<evidence type="ECO:0000259" key="2">
    <source>
        <dbReference type="Pfam" id="PF24883"/>
    </source>
</evidence>
<dbReference type="Pfam" id="PF24883">
    <property type="entry name" value="NPHP3_N"/>
    <property type="match status" value="1"/>
</dbReference>
<dbReference type="Proteomes" id="UP000290288">
    <property type="component" value="Unassembled WGS sequence"/>
</dbReference>
<protein>
    <recommendedName>
        <fullName evidence="2">Nephrocystin 3-like N-terminal domain-containing protein</fullName>
    </recommendedName>
</protein>
<keyword evidence="4" id="KW-1185">Reference proteome</keyword>
<comment type="caution">
    <text evidence="3">The sequence shown here is derived from an EMBL/GenBank/DDBJ whole genome shotgun (WGS) entry which is preliminary data.</text>
</comment>
<dbReference type="OrthoDB" id="9991317at2759"/>
<evidence type="ECO:0000313" key="3">
    <source>
        <dbReference type="EMBL" id="RXW25458.1"/>
    </source>
</evidence>
<name>A0A4V1Q5G0_9AGAR</name>
<dbReference type="InterPro" id="IPR056884">
    <property type="entry name" value="NPHP3-like_N"/>
</dbReference>
<keyword evidence="1" id="KW-0677">Repeat</keyword>
<dbReference type="Pfam" id="PF13374">
    <property type="entry name" value="TPR_10"/>
    <property type="match status" value="1"/>
</dbReference>
<dbReference type="EMBL" id="SDEE01000005">
    <property type="protein sequence ID" value="RXW25458.1"/>
    <property type="molecule type" value="Genomic_DNA"/>
</dbReference>
<dbReference type="InterPro" id="IPR011990">
    <property type="entry name" value="TPR-like_helical_dom_sf"/>
</dbReference>
<proteinExistence type="predicted"/>
<dbReference type="AlphaFoldDB" id="A0A4V1Q5G0"/>
<dbReference type="Gene3D" id="1.25.40.10">
    <property type="entry name" value="Tetratricopeptide repeat domain"/>
    <property type="match status" value="1"/>
</dbReference>
<sequence length="555" mass="63197">MRRRNRVRALAQSPFLIVLDGLDECDNKDEVQELIDGMLLFFNENPFIPIRVFITSRVEQYIQSRLDVPGVHLENLVDHCSDDDIATFLQVMFEDGCRRDPVVKAYVQQHGMWPTPDDRCNLVKHIGGSFIFASEVFKFIMGSNTMRDQRTTPMDRLPLALKMNPGLDNLYEQTLGRSEHLPHFTAIISTTALSADPLSISDIADVLGINIYEVVKVLVNLQAIIQVPGTDDIPVTLCHTSLRDFLTTQSRSSRFFVHLSHHVTLFRRWLEGPFISRPRRSDSLISSVELPPVVLYGLRCSLEQWYLWFPRVSVSEAHSAIQLCREALRLYPDAPKLIDGLANAIYNCAKHIAESAVDLEEAIPLYREALRLRPSPHPDRSTSLTSLGSILIYHYRCSGTVADLEEAICLYREALPLFPSPHPFRSFSLFKFGNALRDRYRCTESVPDLEEAISLYREALGFEPFYPDHATILTVLVVSLRYMYKHSRELSHLQEAIARCKDLLKSRFVRDKDRVECLLRSISLQMNVDATGQEEDPAHIAGLEEEVNLLLASVS</sequence>
<organism evidence="3 4">
    <name type="scientific">Candolleomyces aberdarensis</name>
    <dbReference type="NCBI Taxonomy" id="2316362"/>
    <lineage>
        <taxon>Eukaryota</taxon>
        <taxon>Fungi</taxon>
        <taxon>Dikarya</taxon>
        <taxon>Basidiomycota</taxon>
        <taxon>Agaricomycotina</taxon>
        <taxon>Agaricomycetes</taxon>
        <taxon>Agaricomycetidae</taxon>
        <taxon>Agaricales</taxon>
        <taxon>Agaricineae</taxon>
        <taxon>Psathyrellaceae</taxon>
        <taxon>Candolleomyces</taxon>
    </lineage>
</organism>
<feature type="domain" description="Nephrocystin 3-like N-terminal" evidence="2">
    <location>
        <begin position="12"/>
        <end position="57"/>
    </location>
</feature>
<reference evidence="3 4" key="1">
    <citation type="submission" date="2019-01" db="EMBL/GenBank/DDBJ databases">
        <title>Draft genome sequence of Psathyrella aberdarensis IHI B618.</title>
        <authorList>
            <person name="Buettner E."/>
            <person name="Kellner H."/>
        </authorList>
    </citation>
    <scope>NUCLEOTIDE SEQUENCE [LARGE SCALE GENOMIC DNA]</scope>
    <source>
        <strain evidence="3 4">IHI B618</strain>
    </source>
</reference>
<gene>
    <name evidence="3" type="ORF">EST38_g425</name>
</gene>
<dbReference type="SUPFAM" id="SSF48452">
    <property type="entry name" value="TPR-like"/>
    <property type="match status" value="1"/>
</dbReference>
<evidence type="ECO:0000256" key="1">
    <source>
        <dbReference type="ARBA" id="ARBA00022737"/>
    </source>
</evidence>
<evidence type="ECO:0000313" key="4">
    <source>
        <dbReference type="Proteomes" id="UP000290288"/>
    </source>
</evidence>
<accession>A0A4V1Q5G0</accession>